<feature type="compositionally biased region" description="Gly residues" evidence="1">
    <location>
        <begin position="1"/>
        <end position="13"/>
    </location>
</feature>
<dbReference type="PANTHER" id="PTHR36840">
    <property type="entry name" value="BLL5714 PROTEIN"/>
    <property type="match status" value="1"/>
</dbReference>
<reference evidence="3" key="1">
    <citation type="journal article" date="2014" name="Int. J. Syst. Evol. Microbiol.">
        <title>Complete genome sequence of Corynebacterium casei LMG S-19264T (=DSM 44701T), isolated from a smear-ripened cheese.</title>
        <authorList>
            <consortium name="US DOE Joint Genome Institute (JGI-PGF)"/>
            <person name="Walter F."/>
            <person name="Albersmeier A."/>
            <person name="Kalinowski J."/>
            <person name="Ruckert C."/>
        </authorList>
    </citation>
    <scope>NUCLEOTIDE SEQUENCE</scope>
    <source>
        <strain evidence="3">VKM Ac-1401</strain>
    </source>
</reference>
<feature type="transmembrane region" description="Helical" evidence="2">
    <location>
        <begin position="135"/>
        <end position="155"/>
    </location>
</feature>
<feature type="transmembrane region" description="Helical" evidence="2">
    <location>
        <begin position="334"/>
        <end position="354"/>
    </location>
</feature>
<feature type="region of interest" description="Disordered" evidence="1">
    <location>
        <begin position="1"/>
        <end position="43"/>
    </location>
</feature>
<evidence type="ECO:0008006" key="5">
    <source>
        <dbReference type="Google" id="ProtNLM"/>
    </source>
</evidence>
<proteinExistence type="predicted"/>
<evidence type="ECO:0000256" key="2">
    <source>
        <dbReference type="SAM" id="Phobius"/>
    </source>
</evidence>
<evidence type="ECO:0000256" key="1">
    <source>
        <dbReference type="SAM" id="MobiDB-lite"/>
    </source>
</evidence>
<evidence type="ECO:0000313" key="4">
    <source>
        <dbReference type="Proteomes" id="UP001142372"/>
    </source>
</evidence>
<feature type="transmembrane region" description="Helical" evidence="2">
    <location>
        <begin position="51"/>
        <end position="73"/>
    </location>
</feature>
<feature type="transmembrane region" description="Helical" evidence="2">
    <location>
        <begin position="194"/>
        <end position="218"/>
    </location>
</feature>
<organism evidence="3 4">
    <name type="scientific">Leifsonia poae</name>
    <dbReference type="NCBI Taxonomy" id="110933"/>
    <lineage>
        <taxon>Bacteria</taxon>
        <taxon>Bacillati</taxon>
        <taxon>Actinomycetota</taxon>
        <taxon>Actinomycetes</taxon>
        <taxon>Micrococcales</taxon>
        <taxon>Microbacteriaceae</taxon>
        <taxon>Leifsonia</taxon>
    </lineage>
</organism>
<dbReference type="PANTHER" id="PTHR36840:SF1">
    <property type="entry name" value="BLL5714 PROTEIN"/>
    <property type="match status" value="1"/>
</dbReference>
<feature type="transmembrane region" description="Helical" evidence="2">
    <location>
        <begin position="293"/>
        <end position="322"/>
    </location>
</feature>
<comment type="caution">
    <text evidence="3">The sequence shown here is derived from an EMBL/GenBank/DDBJ whole genome shotgun (WGS) entry which is preliminary data.</text>
</comment>
<dbReference type="AlphaFoldDB" id="A0A9W6M059"/>
<evidence type="ECO:0000313" key="3">
    <source>
        <dbReference type="EMBL" id="GLJ77008.1"/>
    </source>
</evidence>
<feature type="transmembrane region" description="Helical" evidence="2">
    <location>
        <begin position="112"/>
        <end position="129"/>
    </location>
</feature>
<keyword evidence="4" id="KW-1185">Reference proteome</keyword>
<dbReference type="EMBL" id="BSEN01000012">
    <property type="protein sequence ID" value="GLJ77008.1"/>
    <property type="molecule type" value="Genomic_DNA"/>
</dbReference>
<feature type="transmembrane region" description="Helical" evidence="2">
    <location>
        <begin position="366"/>
        <end position="385"/>
    </location>
</feature>
<feature type="transmembrane region" description="Helical" evidence="2">
    <location>
        <begin position="79"/>
        <end position="100"/>
    </location>
</feature>
<keyword evidence="2" id="KW-0812">Transmembrane</keyword>
<feature type="transmembrane region" description="Helical" evidence="2">
    <location>
        <begin position="258"/>
        <end position="281"/>
    </location>
</feature>
<feature type="transmembrane region" description="Helical" evidence="2">
    <location>
        <begin position="167"/>
        <end position="188"/>
    </location>
</feature>
<name>A0A9W6M059_9MICO</name>
<feature type="compositionally biased region" description="Basic and acidic residues" evidence="1">
    <location>
        <begin position="29"/>
        <end position="43"/>
    </location>
</feature>
<keyword evidence="2" id="KW-1133">Transmembrane helix</keyword>
<dbReference type="Proteomes" id="UP001142372">
    <property type="component" value="Unassembled WGS sequence"/>
</dbReference>
<protein>
    <recommendedName>
        <fullName evidence="5">Low temperature requirement protein A</fullName>
    </recommendedName>
</protein>
<dbReference type="InterPro" id="IPR010640">
    <property type="entry name" value="Low_temperature_requirement_A"/>
</dbReference>
<keyword evidence="2" id="KW-0472">Membrane</keyword>
<dbReference type="Pfam" id="PF06772">
    <property type="entry name" value="LtrA"/>
    <property type="match status" value="1"/>
</dbReference>
<accession>A0A9W6M059</accession>
<reference evidence="3" key="2">
    <citation type="submission" date="2023-01" db="EMBL/GenBank/DDBJ databases">
        <authorList>
            <person name="Sun Q."/>
            <person name="Evtushenko L."/>
        </authorList>
    </citation>
    <scope>NUCLEOTIDE SEQUENCE</scope>
    <source>
        <strain evidence="3">VKM Ac-1401</strain>
    </source>
</reference>
<sequence>MGGGAGEGGAGEGGRVHNGRMTRAAGTKTGERRGAWRTPQLRDDGDQRHPVGWLELFFDLVFVVIVAVLASGVDETHDLVAFTVQFIAVFWIWNAFTYYTERFESDGIETRVFTFIAILSVAGLAIWGRDGLGSNYLGFALSYLLARSLNIALWLRAGYHVPRFRRAAFGFFGGFLVSAVLIVVSFFVPHDVRLVLWTAAVLLEIATPAITARFQAGLPPITEDKFPERFGLFTMIVLGETVAEVIQSVAVANTLERLSGLTIADAALGLAIGFGMWWVYYDFVARRPVRQRFGIVLAWVYLHMIMLIGIVLAGVGIALGLHDTAAPMEPFDRSLLLGGVALVLVTIAVIETTLARAPDEPTAPVLSPALKAGAGVVLVLLAILGPPLAPTAVLLITIAALAVPAVYGAVVWYREH</sequence>
<gene>
    <name evidence="3" type="ORF">GCM10017584_25820</name>
</gene>
<feature type="transmembrane region" description="Helical" evidence="2">
    <location>
        <begin position="391"/>
        <end position="413"/>
    </location>
</feature>